<evidence type="ECO:0000313" key="2">
    <source>
        <dbReference type="EMBL" id="RXN39400.1"/>
    </source>
</evidence>
<reference evidence="2 3" key="1">
    <citation type="submission" date="2018-03" db="EMBL/GenBank/DDBJ databases">
        <title>Draft genome sequence of Rohu Carp (Labeo rohita).</title>
        <authorList>
            <person name="Das P."/>
            <person name="Kushwaha B."/>
            <person name="Joshi C.G."/>
            <person name="Kumar D."/>
            <person name="Nagpure N.S."/>
            <person name="Sahoo L."/>
            <person name="Das S.P."/>
            <person name="Bit A."/>
            <person name="Patnaik S."/>
            <person name="Meher P.K."/>
            <person name="Jayasankar P."/>
            <person name="Koringa P.G."/>
            <person name="Patel N.V."/>
            <person name="Hinsu A.T."/>
            <person name="Kumar R."/>
            <person name="Pandey M."/>
            <person name="Agarwal S."/>
            <person name="Srivastava S."/>
            <person name="Singh M."/>
            <person name="Iquebal M.A."/>
            <person name="Jaiswal S."/>
            <person name="Angadi U.B."/>
            <person name="Kumar N."/>
            <person name="Raza M."/>
            <person name="Shah T.M."/>
            <person name="Rai A."/>
            <person name="Jena J.K."/>
        </authorList>
    </citation>
    <scope>NUCLEOTIDE SEQUENCE [LARGE SCALE GENOMIC DNA]</scope>
    <source>
        <strain evidence="2">DASCIFA01</strain>
        <tissue evidence="2">Testis</tissue>
    </source>
</reference>
<feature type="compositionally biased region" description="Acidic residues" evidence="1">
    <location>
        <begin position="7"/>
        <end position="28"/>
    </location>
</feature>
<dbReference type="Proteomes" id="UP000290572">
    <property type="component" value="Unassembled WGS sequence"/>
</dbReference>
<organism evidence="2 3">
    <name type="scientific">Labeo rohita</name>
    <name type="common">Indian major carp</name>
    <name type="synonym">Cyprinus rohita</name>
    <dbReference type="NCBI Taxonomy" id="84645"/>
    <lineage>
        <taxon>Eukaryota</taxon>
        <taxon>Metazoa</taxon>
        <taxon>Chordata</taxon>
        <taxon>Craniata</taxon>
        <taxon>Vertebrata</taxon>
        <taxon>Euteleostomi</taxon>
        <taxon>Actinopterygii</taxon>
        <taxon>Neopterygii</taxon>
        <taxon>Teleostei</taxon>
        <taxon>Ostariophysi</taxon>
        <taxon>Cypriniformes</taxon>
        <taxon>Cyprinidae</taxon>
        <taxon>Labeoninae</taxon>
        <taxon>Labeonini</taxon>
        <taxon>Labeo</taxon>
    </lineage>
</organism>
<name>A0A498P409_LABRO</name>
<keyword evidence="3" id="KW-1185">Reference proteome</keyword>
<evidence type="ECO:0000256" key="1">
    <source>
        <dbReference type="SAM" id="MobiDB-lite"/>
    </source>
</evidence>
<accession>A0A498P409</accession>
<feature type="region of interest" description="Disordered" evidence="1">
    <location>
        <begin position="1"/>
        <end position="28"/>
    </location>
</feature>
<comment type="caution">
    <text evidence="2">The sequence shown here is derived from an EMBL/GenBank/DDBJ whole genome shotgun (WGS) entry which is preliminary data.</text>
</comment>
<dbReference type="EMBL" id="QBIY01001518">
    <property type="protein sequence ID" value="RXN39400.1"/>
    <property type="molecule type" value="Genomic_DNA"/>
</dbReference>
<proteinExistence type="predicted"/>
<dbReference type="AlphaFoldDB" id="A0A498P409"/>
<gene>
    <name evidence="2" type="ORF">ROHU_000214</name>
</gene>
<evidence type="ECO:0000313" key="3">
    <source>
        <dbReference type="Proteomes" id="UP000290572"/>
    </source>
</evidence>
<sequence>MRQQDTVDTDSWEAGLEEFPSEEPEPLECPEEALEMVDIRLSVEDMMYGITTDPTRLFFFSVREQGWKYTSTTNRSLFRAYVDLTEFYCNSVQTDQPKS</sequence>
<protein>
    <submittedName>
        <fullName evidence="2">Uncharacterized protein</fullName>
    </submittedName>
</protein>